<name>A0ACC3DBN7_9PEZI</name>
<protein>
    <submittedName>
        <fullName evidence="1">Uncharacterized protein</fullName>
    </submittedName>
</protein>
<sequence length="240" mass="26305">MLYGLLVTGQSLIVGRRMRHHTSGLMYSIATKVAEVALPNELFDRIHAHLMDLKHAEADAIFTKHGWVDAVAKFDDAAAMQSLATSEDNSSGEPHVHWTYGSEWMSLHTHGPDPDTVPIVYLTISRGAHGIGLTQMGAHINTGGGSKNDRGRWQLSKKHGRKASGVVSGYIAKKRKSTGAGAIQQVFHDVDGIEETVGLWDQKMAENEVKDMRLELVASRENADATKPSLRLIQGFCRRG</sequence>
<gene>
    <name evidence="1" type="ORF">LTS18_003010</name>
</gene>
<reference evidence="1" key="1">
    <citation type="submission" date="2024-09" db="EMBL/GenBank/DDBJ databases">
        <title>Black Yeasts Isolated from many extreme environments.</title>
        <authorList>
            <person name="Coleine C."/>
            <person name="Stajich J.E."/>
            <person name="Selbmann L."/>
        </authorList>
    </citation>
    <scope>NUCLEOTIDE SEQUENCE</scope>
    <source>
        <strain evidence="1">CCFEE 5737</strain>
    </source>
</reference>
<comment type="caution">
    <text evidence="1">The sequence shown here is derived from an EMBL/GenBank/DDBJ whole genome shotgun (WGS) entry which is preliminary data.</text>
</comment>
<dbReference type="EMBL" id="JAWDJW010006405">
    <property type="protein sequence ID" value="KAK3064888.1"/>
    <property type="molecule type" value="Genomic_DNA"/>
</dbReference>
<evidence type="ECO:0000313" key="1">
    <source>
        <dbReference type="EMBL" id="KAK3064888.1"/>
    </source>
</evidence>
<accession>A0ACC3DBN7</accession>
<proteinExistence type="predicted"/>
<organism evidence="1 2">
    <name type="scientific">Coniosporium uncinatum</name>
    <dbReference type="NCBI Taxonomy" id="93489"/>
    <lineage>
        <taxon>Eukaryota</taxon>
        <taxon>Fungi</taxon>
        <taxon>Dikarya</taxon>
        <taxon>Ascomycota</taxon>
        <taxon>Pezizomycotina</taxon>
        <taxon>Dothideomycetes</taxon>
        <taxon>Dothideomycetes incertae sedis</taxon>
        <taxon>Coniosporium</taxon>
    </lineage>
</organism>
<keyword evidence="2" id="KW-1185">Reference proteome</keyword>
<dbReference type="Proteomes" id="UP001186974">
    <property type="component" value="Unassembled WGS sequence"/>
</dbReference>
<evidence type="ECO:0000313" key="2">
    <source>
        <dbReference type="Proteomes" id="UP001186974"/>
    </source>
</evidence>